<evidence type="ECO:0000313" key="3">
    <source>
        <dbReference type="Proteomes" id="UP000481033"/>
    </source>
</evidence>
<name>A0A6M0RWJ2_9CYAN</name>
<gene>
    <name evidence="2" type="ORF">DXZ20_32330</name>
</gene>
<accession>A0A6M0RWJ2</accession>
<dbReference type="AlphaFoldDB" id="A0A6M0RWJ2"/>
<reference evidence="2 3" key="1">
    <citation type="journal article" date="2020" name="Microb. Ecol.">
        <title>Ecogenomics of the Marine Benthic Filamentous Cyanobacterium Adonisia.</title>
        <authorList>
            <person name="Walter J.M."/>
            <person name="Coutinho F.H."/>
            <person name="Leomil L."/>
            <person name="Hargreaves P.I."/>
            <person name="Campeao M.E."/>
            <person name="Vieira V.V."/>
            <person name="Silva B.S."/>
            <person name="Fistarol G.O."/>
            <person name="Salomon P.S."/>
            <person name="Sawabe T."/>
            <person name="Mino S."/>
            <person name="Hosokawa M."/>
            <person name="Miyashita H."/>
            <person name="Maruyama F."/>
            <person name="van Verk M.C."/>
            <person name="Dutilh B.E."/>
            <person name="Thompson C.C."/>
            <person name="Thompson F.L."/>
        </authorList>
    </citation>
    <scope>NUCLEOTIDE SEQUENCE [LARGE SCALE GENOMIC DNA]</scope>
    <source>
        <strain evidence="2 3">CCMR0081</strain>
    </source>
</reference>
<evidence type="ECO:0000313" key="2">
    <source>
        <dbReference type="EMBL" id="NEZ60250.1"/>
    </source>
</evidence>
<comment type="caution">
    <text evidence="2">The sequence shown here is derived from an EMBL/GenBank/DDBJ whole genome shotgun (WGS) entry which is preliminary data.</text>
</comment>
<dbReference type="Proteomes" id="UP000481033">
    <property type="component" value="Unassembled WGS sequence"/>
</dbReference>
<keyword evidence="1" id="KW-0472">Membrane</keyword>
<sequence length="298" mass="33532">MSRKRIRYQWFQDIPRNVTRREYEQYQLRNFATIALGGMAALMAIGGISGLTLQTSRKLAEIEAMSVEDAVAYGGDRIELIQLEGYLVTDDPLVMPDDEAQKVIRGRVNLVARADTDSDTTDPEALVRRETLFEWEETAASVLLSDGDHRIPLAFDLAVLPMEDDSFGFSPRTVREGESSRVSRPVAIEYGDEVYPLPLEQWGEVDSVFKDFERETLPYGQSVVVVASLETTVDGNRLIDPLGNRLQVLMGTGEEIRREGQQARVMFLLLPIPLGFASFRLGKSARQLRQGFIERSNQ</sequence>
<keyword evidence="1" id="KW-1133">Transmembrane helix</keyword>
<organism evidence="2 3">
    <name type="scientific">Adonisia turfae CCMR0081</name>
    <dbReference type="NCBI Taxonomy" id="2292702"/>
    <lineage>
        <taxon>Bacteria</taxon>
        <taxon>Bacillati</taxon>
        <taxon>Cyanobacteriota</taxon>
        <taxon>Adonisia</taxon>
        <taxon>Adonisia turfae</taxon>
    </lineage>
</organism>
<keyword evidence="3" id="KW-1185">Reference proteome</keyword>
<keyword evidence="1" id="KW-0812">Transmembrane</keyword>
<dbReference type="RefSeq" id="WP_163671053.1">
    <property type="nucleotide sequence ID" value="NZ_QXHD01000004.1"/>
</dbReference>
<evidence type="ECO:0000256" key="1">
    <source>
        <dbReference type="SAM" id="Phobius"/>
    </source>
</evidence>
<proteinExistence type="predicted"/>
<feature type="transmembrane region" description="Helical" evidence="1">
    <location>
        <begin position="30"/>
        <end position="53"/>
    </location>
</feature>
<dbReference type="EMBL" id="QXHD01000004">
    <property type="protein sequence ID" value="NEZ60250.1"/>
    <property type="molecule type" value="Genomic_DNA"/>
</dbReference>
<protein>
    <submittedName>
        <fullName evidence="2">Uncharacterized protein</fullName>
    </submittedName>
</protein>